<evidence type="ECO:0000313" key="2">
    <source>
        <dbReference type="Proteomes" id="UP001207468"/>
    </source>
</evidence>
<protein>
    <submittedName>
        <fullName evidence="1">Lipase</fullName>
    </submittedName>
</protein>
<accession>A0ACC0UCQ1</accession>
<organism evidence="1 2">
    <name type="scientific">Russula earlei</name>
    <dbReference type="NCBI Taxonomy" id="71964"/>
    <lineage>
        <taxon>Eukaryota</taxon>
        <taxon>Fungi</taxon>
        <taxon>Dikarya</taxon>
        <taxon>Basidiomycota</taxon>
        <taxon>Agaricomycotina</taxon>
        <taxon>Agaricomycetes</taxon>
        <taxon>Russulales</taxon>
        <taxon>Russulaceae</taxon>
        <taxon>Russula</taxon>
    </lineage>
</organism>
<reference evidence="1" key="1">
    <citation type="submission" date="2021-03" db="EMBL/GenBank/DDBJ databases">
        <title>Evolutionary priming and transition to the ectomycorrhizal habit in an iconic lineage of mushroom-forming fungi: is preadaptation a requirement?</title>
        <authorList>
            <consortium name="DOE Joint Genome Institute"/>
            <person name="Looney B.P."/>
            <person name="Miyauchi S."/>
            <person name="Morin E."/>
            <person name="Drula E."/>
            <person name="Courty P.E."/>
            <person name="Chicoki N."/>
            <person name="Fauchery L."/>
            <person name="Kohler A."/>
            <person name="Kuo A."/>
            <person name="LaButti K."/>
            <person name="Pangilinan J."/>
            <person name="Lipzen A."/>
            <person name="Riley R."/>
            <person name="Andreopoulos W."/>
            <person name="He G."/>
            <person name="Johnson J."/>
            <person name="Barry K.W."/>
            <person name="Grigoriev I.V."/>
            <person name="Nagy L."/>
            <person name="Hibbett D."/>
            <person name="Henrissat B."/>
            <person name="Matheny P.B."/>
            <person name="Labbe J."/>
            <person name="Martin A.F."/>
        </authorList>
    </citation>
    <scope>NUCLEOTIDE SEQUENCE</scope>
    <source>
        <strain evidence="1">BPL698</strain>
    </source>
</reference>
<keyword evidence="2" id="KW-1185">Reference proteome</keyword>
<proteinExistence type="predicted"/>
<dbReference type="Proteomes" id="UP001207468">
    <property type="component" value="Unassembled WGS sequence"/>
</dbReference>
<sequence>MLFYILALFTILKVARAAATIHQQVQTTILSPAQVDSFKPYTFYAAAAYCQPSKTLTWSCGAYCAGNPTFQPYASGGNGSDIQFWYVGWDPALSSVIVTHQGTDPTKFRALLTDAFLLRGRLDPGLFPGLPSSITVHRGFASEHARTAPVILTAVRTLLTQHGASSVVLVGHSLGAALALLDGLYLSLQLPATHPGTRLRVVGYGMPRVGNHAFADYVDAAFGIYGRSVTRINNKKDPIPSLPDQSVGYVHASGEVHIQSTGGAWLACPGQENPSPLCSDGAVPHWFRGNIFNHLGPYPDRIQMGIGQC</sequence>
<comment type="caution">
    <text evidence="1">The sequence shown here is derived from an EMBL/GenBank/DDBJ whole genome shotgun (WGS) entry which is preliminary data.</text>
</comment>
<dbReference type="EMBL" id="JAGFNK010000071">
    <property type="protein sequence ID" value="KAI9509115.1"/>
    <property type="molecule type" value="Genomic_DNA"/>
</dbReference>
<evidence type="ECO:0000313" key="1">
    <source>
        <dbReference type="EMBL" id="KAI9509115.1"/>
    </source>
</evidence>
<name>A0ACC0UCQ1_9AGAM</name>
<gene>
    <name evidence="1" type="ORF">F5148DRAFT_801010</name>
</gene>